<keyword evidence="4" id="KW-0539">Nucleus</keyword>
<dbReference type="STRING" id="400727.A0A2T7PI79"/>
<comment type="similarity">
    <text evidence="2">Belongs to the CDC45 family.</text>
</comment>
<comment type="subcellular location">
    <subcellularLocation>
        <location evidence="1">Nucleus</location>
    </subcellularLocation>
</comment>
<keyword evidence="3" id="KW-0235">DNA replication</keyword>
<dbReference type="PANTHER" id="PTHR10507:SF0">
    <property type="entry name" value="CELL DIVISION CONTROL PROTEIN 45 HOMOLOG"/>
    <property type="match status" value="1"/>
</dbReference>
<dbReference type="InterPro" id="IPR003874">
    <property type="entry name" value="CDC45"/>
</dbReference>
<dbReference type="GO" id="GO:0003682">
    <property type="term" value="F:chromatin binding"/>
    <property type="evidence" value="ECO:0007669"/>
    <property type="project" value="TreeGrafter"/>
</dbReference>
<dbReference type="GO" id="GO:1902977">
    <property type="term" value="P:mitotic DNA replication preinitiation complex assembly"/>
    <property type="evidence" value="ECO:0007669"/>
    <property type="project" value="TreeGrafter"/>
</dbReference>
<evidence type="ECO:0000313" key="7">
    <source>
        <dbReference type="EMBL" id="PVD33123.1"/>
    </source>
</evidence>
<keyword evidence="8" id="KW-1185">Reference proteome</keyword>
<feature type="region of interest" description="Disordered" evidence="6">
    <location>
        <begin position="132"/>
        <end position="154"/>
    </location>
</feature>
<name>A0A2T7PI79_POMCA</name>
<protein>
    <submittedName>
        <fullName evidence="7">Uncharacterized protein</fullName>
    </submittedName>
</protein>
<gene>
    <name evidence="7" type="ORF">C0Q70_08572</name>
</gene>
<evidence type="ECO:0000256" key="6">
    <source>
        <dbReference type="SAM" id="MobiDB-lite"/>
    </source>
</evidence>
<evidence type="ECO:0000256" key="3">
    <source>
        <dbReference type="ARBA" id="ARBA00022705"/>
    </source>
</evidence>
<dbReference type="GO" id="GO:0000727">
    <property type="term" value="P:double-strand break repair via break-induced replication"/>
    <property type="evidence" value="ECO:0007669"/>
    <property type="project" value="TreeGrafter"/>
</dbReference>
<dbReference type="GO" id="GO:0006270">
    <property type="term" value="P:DNA replication initiation"/>
    <property type="evidence" value="ECO:0007669"/>
    <property type="project" value="InterPro"/>
</dbReference>
<dbReference type="GO" id="GO:0003688">
    <property type="term" value="F:DNA replication origin binding"/>
    <property type="evidence" value="ECO:0007669"/>
    <property type="project" value="TreeGrafter"/>
</dbReference>
<evidence type="ECO:0000313" key="8">
    <source>
        <dbReference type="Proteomes" id="UP000245119"/>
    </source>
</evidence>
<proteinExistence type="inferred from homology"/>
<sequence length="563" mass="64264">MLVKDFKRDFYDAIQHQRVLVLVAFDVDALCASKILQYLLQCDHIVYTIVPVSGCEDLERAFVENSEGIQHVVMINCGATIDVVEVLQPDDNICFYICDSHRPVDIHNMYNVIQVKLLMKPEDLTEVPSYDEVFRDDESEESGEESDSSESRKKRRRFDDEAILKRQDRRKWEENRNKVLFDYTKFTSYATSASLIMFEIAWKMSKDTNHLVWLAVIGVTDQYVHFKTPRDKYMEAVIALQSHVSRHNHRVDGADNVLSINCLRIAFDEELQLLLYRHWSLFESLCHSLSTACKFKVWTLKGQKRLHEFLAEMGMPLIQCKQQFGAMDASLRTGVKAMMQEHIAKYGLTMQDIVVPSFTAQCGYKTRLSATDVVLACVAVLEAVDRNKLPSDNFLSAQDILSSYHTEAIDKAIQLAKRQLTALVTQVQTFLDMHQIISAGPFLYVFVNEGTVDMKYFSQPQCLTRLARFTLEAHCALSRSKRATSLPLVLGTPLLADLGATLVIGIPPLSTDDERKNFFGKAFEQAAVSTSSRIRQDNFDSHIIEMKTEDRSKFFDALISLLQ</sequence>
<dbReference type="Pfam" id="PF02724">
    <property type="entry name" value="CDC45"/>
    <property type="match status" value="2"/>
</dbReference>
<accession>A0A2T7PI79</accession>
<evidence type="ECO:0000256" key="2">
    <source>
        <dbReference type="ARBA" id="ARBA00010727"/>
    </source>
</evidence>
<organism evidence="7 8">
    <name type="scientific">Pomacea canaliculata</name>
    <name type="common">Golden apple snail</name>
    <dbReference type="NCBI Taxonomy" id="400727"/>
    <lineage>
        <taxon>Eukaryota</taxon>
        <taxon>Metazoa</taxon>
        <taxon>Spiralia</taxon>
        <taxon>Lophotrochozoa</taxon>
        <taxon>Mollusca</taxon>
        <taxon>Gastropoda</taxon>
        <taxon>Caenogastropoda</taxon>
        <taxon>Architaenioglossa</taxon>
        <taxon>Ampullarioidea</taxon>
        <taxon>Ampullariidae</taxon>
        <taxon>Pomacea</taxon>
    </lineage>
</organism>
<comment type="caution">
    <text evidence="7">The sequence shown here is derived from an EMBL/GenBank/DDBJ whole genome shotgun (WGS) entry which is preliminary data.</text>
</comment>
<reference evidence="7 8" key="1">
    <citation type="submission" date="2018-04" db="EMBL/GenBank/DDBJ databases">
        <title>The genome of golden apple snail Pomacea canaliculata provides insight into stress tolerance and invasive adaptation.</title>
        <authorList>
            <person name="Liu C."/>
            <person name="Liu B."/>
            <person name="Ren Y."/>
            <person name="Zhang Y."/>
            <person name="Wang H."/>
            <person name="Li S."/>
            <person name="Jiang F."/>
            <person name="Yin L."/>
            <person name="Zhang G."/>
            <person name="Qian W."/>
            <person name="Fan W."/>
        </authorList>
    </citation>
    <scope>NUCLEOTIDE SEQUENCE [LARGE SCALE GENOMIC DNA]</scope>
    <source>
        <strain evidence="7">SZHN2017</strain>
        <tissue evidence="7">Muscle</tissue>
    </source>
</reference>
<dbReference type="GO" id="GO:0031261">
    <property type="term" value="C:DNA replication preinitiation complex"/>
    <property type="evidence" value="ECO:0007669"/>
    <property type="project" value="TreeGrafter"/>
</dbReference>
<dbReference type="OrthoDB" id="10258882at2759"/>
<dbReference type="EMBL" id="PZQS01000004">
    <property type="protein sequence ID" value="PVD33123.1"/>
    <property type="molecule type" value="Genomic_DNA"/>
</dbReference>
<dbReference type="Proteomes" id="UP000245119">
    <property type="component" value="Linkage Group LG4"/>
</dbReference>
<evidence type="ECO:0000256" key="4">
    <source>
        <dbReference type="ARBA" id="ARBA00023242"/>
    </source>
</evidence>
<evidence type="ECO:0000256" key="5">
    <source>
        <dbReference type="ARBA" id="ARBA00023306"/>
    </source>
</evidence>
<feature type="compositionally biased region" description="Acidic residues" evidence="6">
    <location>
        <begin position="134"/>
        <end position="148"/>
    </location>
</feature>
<keyword evidence="5" id="KW-0131">Cell cycle</keyword>
<dbReference type="GO" id="GO:0003697">
    <property type="term" value="F:single-stranded DNA binding"/>
    <property type="evidence" value="ECO:0007669"/>
    <property type="project" value="TreeGrafter"/>
</dbReference>
<dbReference type="AlphaFoldDB" id="A0A2T7PI79"/>
<evidence type="ECO:0000256" key="1">
    <source>
        <dbReference type="ARBA" id="ARBA00004123"/>
    </source>
</evidence>
<dbReference type="PANTHER" id="PTHR10507">
    <property type="entry name" value="CDC45-RELATED PROTEIN"/>
    <property type="match status" value="1"/>
</dbReference>